<accession>A0A256LL72</accession>
<evidence type="ECO:0008006" key="6">
    <source>
        <dbReference type="Google" id="ProtNLM"/>
    </source>
</evidence>
<evidence type="ECO:0000256" key="1">
    <source>
        <dbReference type="SAM" id="MobiDB-lite"/>
    </source>
</evidence>
<reference evidence="3 4" key="1">
    <citation type="submission" date="2017-04" db="EMBL/GenBank/DDBJ databases">
        <authorList>
            <person name="Afonso C.L."/>
            <person name="Miller P.J."/>
            <person name="Scott M.A."/>
            <person name="Spackman E."/>
            <person name="Goraichik I."/>
            <person name="Dimitrov K.M."/>
            <person name="Suarez D.L."/>
            <person name="Swayne D.E."/>
        </authorList>
    </citation>
    <scope>NUCLEOTIDE SEQUENCE [LARGE SCALE GENOMIC DNA]</scope>
    <source>
        <strain evidence="3 4">609q</strain>
    </source>
</reference>
<evidence type="ECO:0000313" key="4">
    <source>
        <dbReference type="Proteomes" id="UP000215828"/>
    </source>
</evidence>
<dbReference type="InterPro" id="IPR037914">
    <property type="entry name" value="SpoVT-AbrB_sf"/>
</dbReference>
<gene>
    <name evidence="2" type="ORF">CBF53_00735</name>
    <name evidence="3" type="ORF">CBF70_01320</name>
</gene>
<evidence type="ECO:0000313" key="3">
    <source>
        <dbReference type="EMBL" id="OYR93262.1"/>
    </source>
</evidence>
<dbReference type="Proteomes" id="UP000215828">
    <property type="component" value="Unassembled WGS sequence"/>
</dbReference>
<organism evidence="3 4">
    <name type="scientific">Lactobacillus taiwanensis</name>
    <dbReference type="NCBI Taxonomy" id="508451"/>
    <lineage>
        <taxon>Bacteria</taxon>
        <taxon>Bacillati</taxon>
        <taxon>Bacillota</taxon>
        <taxon>Bacilli</taxon>
        <taxon>Lactobacillales</taxon>
        <taxon>Lactobacillaceae</taxon>
        <taxon>Lactobacillus</taxon>
    </lineage>
</organism>
<feature type="region of interest" description="Disordered" evidence="1">
    <location>
        <begin position="65"/>
        <end position="89"/>
    </location>
</feature>
<protein>
    <recommendedName>
        <fullName evidence="6">AbrB family transcriptional regulator</fullName>
    </recommendedName>
</protein>
<sequence length="89" mass="9951">MKDQILGNYTVRKSGNANSVTIPSGSGFKRGDNVILILKSNGDLEIKKSKPNFWDSLPKISEEEKKQEIEDLGYNPSEQTPVGKERIED</sequence>
<dbReference type="SUPFAM" id="SSF89447">
    <property type="entry name" value="AbrB/MazE/MraZ-like"/>
    <property type="match status" value="1"/>
</dbReference>
<evidence type="ECO:0000313" key="5">
    <source>
        <dbReference type="Proteomes" id="UP000216316"/>
    </source>
</evidence>
<dbReference type="EMBL" id="NGNX01000003">
    <property type="protein sequence ID" value="OYR93262.1"/>
    <property type="molecule type" value="Genomic_DNA"/>
</dbReference>
<dbReference type="Proteomes" id="UP000216316">
    <property type="component" value="Unassembled WGS sequence"/>
</dbReference>
<dbReference type="EMBL" id="NGNV01000002">
    <property type="protein sequence ID" value="OYR89046.1"/>
    <property type="molecule type" value="Genomic_DNA"/>
</dbReference>
<reference evidence="2 5" key="2">
    <citation type="submission" date="2017-05" db="EMBL/GenBank/DDBJ databases">
        <authorList>
            <person name="Lin X.B."/>
            <person name="Stothard P."/>
            <person name="Tasseva G."/>
            <person name="Walter J."/>
        </authorList>
    </citation>
    <scope>NUCLEOTIDE SEQUENCE [LARGE SCALE GENOMIC DNA]</scope>
    <source>
        <strain evidence="2 5">609u</strain>
    </source>
</reference>
<evidence type="ECO:0000313" key="2">
    <source>
        <dbReference type="EMBL" id="OYR89046.1"/>
    </source>
</evidence>
<reference evidence="4 5" key="3">
    <citation type="submission" date="2017-09" db="EMBL/GenBank/DDBJ databases">
        <title>Tripartite evolution among Lactobacillus johnsonii, Lactobacillus taiwanensis, Lactobacillus reuteri and their rodent host.</title>
        <authorList>
            <person name="Wang T."/>
            <person name="Knowles S."/>
            <person name="Cheng C."/>
        </authorList>
    </citation>
    <scope>NUCLEOTIDE SEQUENCE [LARGE SCALE GENOMIC DNA]</scope>
    <source>
        <strain evidence="3 4">609q</strain>
        <strain evidence="2 5">609u</strain>
    </source>
</reference>
<proteinExistence type="predicted"/>
<dbReference type="RefSeq" id="WP_094496817.1">
    <property type="nucleotide sequence ID" value="NZ_CAMTQP010000009.1"/>
</dbReference>
<name>A0A256LL72_9LACO</name>
<comment type="caution">
    <text evidence="3">The sequence shown here is derived from an EMBL/GenBank/DDBJ whole genome shotgun (WGS) entry which is preliminary data.</text>
</comment>
<dbReference type="AlphaFoldDB" id="A0A256LL72"/>
<keyword evidence="5" id="KW-1185">Reference proteome</keyword>